<sequence>MPNSTCERMCSWDIHGQFEDLVKLFEIGGFLPKTKYIFLGDYVDRGDKSVEVISLLLAYKARYPNKIYLLRGNHESKHVNMNYSFYSECLEKYSKKLYTAFSKCFNYMPVAAVVGGKIFCVHGGIGPGLRNLNQILKIRRPTEVPSSGLLCDLLWADPSEYTETFGVNTDRNCSYIFGAEAITEFLCRNKLELFCRAHEVAMRGYKFFKKQKQLVTLFSAPKYNGYSNKGAIMEVAADMTVTFKTLH</sequence>
<dbReference type="InterPro" id="IPR050341">
    <property type="entry name" value="PP1_catalytic_subunit"/>
</dbReference>
<proteinExistence type="inferred from homology"/>
<keyword evidence="4" id="KW-1185">Reference proteome</keyword>
<evidence type="ECO:0000259" key="2">
    <source>
        <dbReference type="PROSITE" id="PS00125"/>
    </source>
</evidence>
<dbReference type="InterPro" id="IPR004843">
    <property type="entry name" value="Calcineurin-like_PHP"/>
</dbReference>
<feature type="domain" description="Serine/threonine specific protein phosphatases" evidence="2">
    <location>
        <begin position="70"/>
        <end position="75"/>
    </location>
</feature>
<comment type="similarity">
    <text evidence="1">Belongs to the PPP phosphatase family.</text>
</comment>
<dbReference type="SMART" id="SM00156">
    <property type="entry name" value="PP2Ac"/>
    <property type="match status" value="1"/>
</dbReference>
<dbReference type="EC" id="3.1.3.16" evidence="1"/>
<dbReference type="GO" id="GO:0004722">
    <property type="term" value="F:protein serine/threonine phosphatase activity"/>
    <property type="evidence" value="ECO:0007669"/>
    <property type="project" value="UniProtKB-EC"/>
</dbReference>
<dbReference type="InterPro" id="IPR006186">
    <property type="entry name" value="Ser/Thr-sp_prot-phosphatase"/>
</dbReference>
<dbReference type="EMBL" id="CAJVCH010015647">
    <property type="protein sequence ID" value="CAG7679817.1"/>
    <property type="molecule type" value="Genomic_DNA"/>
</dbReference>
<protein>
    <recommendedName>
        <fullName evidence="1">Serine/threonine-protein phosphatase</fullName>
        <ecNumber evidence="1">3.1.3.16</ecNumber>
    </recommendedName>
</protein>
<dbReference type="PROSITE" id="PS00125">
    <property type="entry name" value="SER_THR_PHOSPHATASE"/>
    <property type="match status" value="1"/>
</dbReference>
<dbReference type="PANTHER" id="PTHR11668:SF496">
    <property type="entry name" value="SERINE_THREONINE-PROTEIN PHOSPHATASE"/>
    <property type="match status" value="1"/>
</dbReference>
<keyword evidence="1" id="KW-0378">Hydrolase</keyword>
<comment type="caution">
    <text evidence="3">The sequence shown here is derived from an EMBL/GenBank/DDBJ whole genome shotgun (WGS) entry which is preliminary data.</text>
</comment>
<dbReference type="GO" id="GO:0005634">
    <property type="term" value="C:nucleus"/>
    <property type="evidence" value="ECO:0007669"/>
    <property type="project" value="TreeGrafter"/>
</dbReference>
<dbReference type="PANTHER" id="PTHR11668">
    <property type="entry name" value="SERINE/THREONINE PROTEIN PHOSPHATASE"/>
    <property type="match status" value="1"/>
</dbReference>
<evidence type="ECO:0000256" key="1">
    <source>
        <dbReference type="RuleBase" id="RU004273"/>
    </source>
</evidence>
<reference evidence="3" key="1">
    <citation type="submission" date="2021-06" db="EMBL/GenBank/DDBJ databases">
        <authorList>
            <person name="Hodson N. C."/>
            <person name="Mongue J. A."/>
            <person name="Jaron S. K."/>
        </authorList>
    </citation>
    <scope>NUCLEOTIDE SEQUENCE</scope>
</reference>
<dbReference type="Pfam" id="PF00149">
    <property type="entry name" value="Metallophos"/>
    <property type="match status" value="1"/>
</dbReference>
<organism evidence="3 4">
    <name type="scientific">Allacma fusca</name>
    <dbReference type="NCBI Taxonomy" id="39272"/>
    <lineage>
        <taxon>Eukaryota</taxon>
        <taxon>Metazoa</taxon>
        <taxon>Ecdysozoa</taxon>
        <taxon>Arthropoda</taxon>
        <taxon>Hexapoda</taxon>
        <taxon>Collembola</taxon>
        <taxon>Symphypleona</taxon>
        <taxon>Sminthuridae</taxon>
        <taxon>Allacma</taxon>
    </lineage>
</organism>
<comment type="catalytic activity">
    <reaction evidence="1">
        <text>O-phospho-L-threonyl-[protein] + H2O = L-threonyl-[protein] + phosphate</text>
        <dbReference type="Rhea" id="RHEA:47004"/>
        <dbReference type="Rhea" id="RHEA-COMP:11060"/>
        <dbReference type="Rhea" id="RHEA-COMP:11605"/>
        <dbReference type="ChEBI" id="CHEBI:15377"/>
        <dbReference type="ChEBI" id="CHEBI:30013"/>
        <dbReference type="ChEBI" id="CHEBI:43474"/>
        <dbReference type="ChEBI" id="CHEBI:61977"/>
        <dbReference type="EC" id="3.1.3.16"/>
    </reaction>
</comment>
<evidence type="ECO:0000313" key="4">
    <source>
        <dbReference type="Proteomes" id="UP000708208"/>
    </source>
</evidence>
<dbReference type="OrthoDB" id="1930084at2759"/>
<dbReference type="AlphaFoldDB" id="A0A8J2NI00"/>
<dbReference type="GO" id="GO:0005737">
    <property type="term" value="C:cytoplasm"/>
    <property type="evidence" value="ECO:0007669"/>
    <property type="project" value="TreeGrafter"/>
</dbReference>
<gene>
    <name evidence="3" type="ORF">AFUS01_LOCUS2714</name>
</gene>
<name>A0A8J2NI00_9HEXA</name>
<evidence type="ECO:0000313" key="3">
    <source>
        <dbReference type="EMBL" id="CAG7679817.1"/>
    </source>
</evidence>
<accession>A0A8J2NI00</accession>
<dbReference type="Proteomes" id="UP000708208">
    <property type="component" value="Unassembled WGS sequence"/>
</dbReference>